<dbReference type="GO" id="GO:0005085">
    <property type="term" value="F:guanyl-nucleotide exchange factor activity"/>
    <property type="evidence" value="ECO:0007669"/>
    <property type="project" value="InterPro"/>
</dbReference>
<dbReference type="Proteomes" id="UP001314263">
    <property type="component" value="Unassembled WGS sequence"/>
</dbReference>
<evidence type="ECO:0000256" key="6">
    <source>
        <dbReference type="ARBA" id="ARBA00023136"/>
    </source>
</evidence>
<evidence type="ECO:0000313" key="9">
    <source>
        <dbReference type="EMBL" id="CAK0787684.1"/>
    </source>
</evidence>
<evidence type="ECO:0000259" key="8">
    <source>
        <dbReference type="PROSITE" id="PS50190"/>
    </source>
</evidence>
<feature type="region of interest" description="Disordered" evidence="7">
    <location>
        <begin position="1478"/>
        <end position="1500"/>
    </location>
</feature>
<keyword evidence="4" id="KW-0963">Cytoplasm</keyword>
<evidence type="ECO:0000313" key="10">
    <source>
        <dbReference type="Proteomes" id="UP001314263"/>
    </source>
</evidence>
<dbReference type="PANTHER" id="PTHR10663:SF375">
    <property type="entry name" value="LD29171P"/>
    <property type="match status" value="1"/>
</dbReference>
<dbReference type="InterPro" id="IPR023394">
    <property type="entry name" value="Sec7_C_sf"/>
</dbReference>
<feature type="compositionally biased region" description="Polar residues" evidence="7">
    <location>
        <begin position="254"/>
        <end position="263"/>
    </location>
</feature>
<feature type="region of interest" description="Disordered" evidence="7">
    <location>
        <begin position="1760"/>
        <end position="1945"/>
    </location>
</feature>
<feature type="compositionally biased region" description="Polar residues" evidence="7">
    <location>
        <begin position="1896"/>
        <end position="1910"/>
    </location>
</feature>
<name>A0AAV1INY3_9CHLO</name>
<feature type="compositionally biased region" description="Low complexity" evidence="7">
    <location>
        <begin position="287"/>
        <end position="297"/>
    </location>
</feature>
<feature type="compositionally biased region" description="Polar residues" evidence="7">
    <location>
        <begin position="275"/>
        <end position="286"/>
    </location>
</feature>
<dbReference type="CDD" id="cd00171">
    <property type="entry name" value="Sec7"/>
    <property type="match status" value="1"/>
</dbReference>
<evidence type="ECO:0000256" key="2">
    <source>
        <dbReference type="ARBA" id="ARBA00004514"/>
    </source>
</evidence>
<dbReference type="InterPro" id="IPR015403">
    <property type="entry name" value="Mon2/Sec7/BIG1-like_HDS"/>
</dbReference>
<dbReference type="InterPro" id="IPR032629">
    <property type="entry name" value="DCB_dom"/>
</dbReference>
<keyword evidence="10" id="KW-1185">Reference proteome</keyword>
<feature type="region of interest" description="Disordered" evidence="7">
    <location>
        <begin position="662"/>
        <end position="697"/>
    </location>
</feature>
<protein>
    <recommendedName>
        <fullName evidence="8">SEC7 domain-containing protein</fullName>
    </recommendedName>
</protein>
<accession>A0AAV1INY3</accession>
<sequence>MAPWSFLSGSGSEAEAELPAHMEADADQSRTAFTIFIDGALTNIYNEASGRSKDQRALRASLKGVIDEIRKQDDTGKKRKIEAPLDESITRAVLEPLQMACVMDVPRIAEPALGCLHKLVSHAYLHGESSASGRLDDGSIVSQVVSLIQKCSESNGETVQLGMVRALLTVTTAEHFVLHGDALISAVRAVFNIAIGADSADLQRTARSALLQMLNTVVKRITMATVASRASSITTEHPLSPGQLRSAAREGPETLQQEQSTPGTAEKDVPGRSAEQATGSSHQANRAATTAAADDTAQPPAETDGMSSSAAGRAEANGHHDVAEAAQQADEVLLIPADPAEDELAAQEQRMSSSDGEPPRPGTSGTRTAQLASLAEQADLRGLEKALDQIEAERSAKSGVDAAAMAKAAGIEEQASPQDVRRVMMRGRKVAAWKRLTLPERDVLTCLTAICKMAARETGFGAVEQYMHAGKLLALELLVRVLENPHHHWSALRPEFCEQLRQPLCLALLRNCTSVFDEAFSAAARLFTAILLQPKLRAGLKAELGAFYPLLLLRPMEAERPEPGQLHSALSALQDLSSQPQLLVDLFVNYDCDLQAANLFERTLRGLARIVRAGEASPGVLHAVGPIVNVNAAARPKPYQLAADVALLIIQALDEWADPLKETTEAASGRPADETEANVKSSGSSDTSLSHTASAAGGDSAAEMARFGAAKERKHSREAGIALFNRNPVKGVAALIGSGTVDSSPGAVAAFLRAHLPELDRTQLGEYFGHHDKLAIAVMYDYIDGENFSCAGFDDALRSLLATFRLPGEAQKIERIMEKFAERYCRDNPGQFRTADGAYVLSFALIMLNTDAHNPQADKKLSQSDFINMCQDQNEHGAYEPILPVPELERMYQRILAQELVVNEPQLASASAAGGARPRRPSRLQGRGLAAAVGMTQMTLPFRSGAAWDKQHGVDVERERLVAHTREAVTKGLASGSMWHAATNAEHARPMLQVGGDAILKALSAAEFNAPDAEASAPVLQGFTTVIRLCGVVGLDKLGDDLVAALATAAGVHAPAPPGTLAEEKQVAALKTLVRVASGPEAGLLGSGWVTILRCLSLLEALQSGLPVVPRDAAPKPPPSRQASVAQAAAPHRDAAAAGGAAPEQAEADGPLQRGQSRAPRATGLGRFLSRMGMASETVAPEGAAEDEDSAAAGDPDRSSRSTAEDVPSRQPSSHLRTGLGSGLANWAEGPGREGIEKVYMSSRSLSGDAIVIFMRALCAVSQEELLPANPEEPARVYTLQRIMDAAFDNLNRIRLIWGRLWAALAAHLVSAACHSDPRVSVLAVGHMRALVQRLLSRSELSCFTHQDEALRPFVAVLRHAENALVREMTVQVMSQAVSTNPKGLGSAWRSILEALGVAAGDHSVQVVSGALVALQQVIDLLFQGGSVGMEHFDGVVMAGASTMRSPLDEDLSITAMWVLQSVAKRLAGAPDSELERRSSGALLQSSASPGPPGGGAQRSAAAKAWGTLLSAYALVARHDPRPRVADTAGAALLDVMQKYSSSWSAEAWAEAYGRALAYVFELPHARTVESAEPQLVGWSVEGLARVQRQAQELLPRLFPLQADCFQAAAPHTLQPSVRLLVSYVVSAHEALAVAGVQLLQSLVAVLAPILDAPGWTTIIQGLSIASSTDHLSSIFNSRGSQSAPAPWAAQMQVQPEAEALRCYCRVAVLMQRACDAVHARNAQHMPLDAQLRLLSVLQDTVQRAAAFNRSLTRRAEAARVASPAAAVQEPLPASSPASGAAIATPAEQASQMGARVGKASAEAAGSMASQTEAEPALQESPKDAKDSFVDNAAPAQDAEAPAQPGRIMSPSDSADVSGKDIPPELPGTTSRGLGIPETQENSSEKMPSPLGEGSGSSRDLQESQEQTENQEPKAETDQQAPDSSSAGAPEVASTPRAEPKPIQDTPQAEQLLPALMRQEAEGGILLISAYMRILQPQGDVSQQGDVSEAESRLLTLCRRFVADAAEDAWARHQAALATGASDIHTWDEAARAPLLVAVLRGYRSICGEAWQAELRSVFPHLTHLICSAQPSVRTALADLLQAQIPKMIA</sequence>
<dbReference type="SUPFAM" id="SSF48371">
    <property type="entry name" value="ARM repeat"/>
    <property type="match status" value="1"/>
</dbReference>
<dbReference type="InterPro" id="IPR035999">
    <property type="entry name" value="Sec7_dom_sf"/>
</dbReference>
<evidence type="ECO:0000256" key="7">
    <source>
        <dbReference type="SAM" id="MobiDB-lite"/>
    </source>
</evidence>
<dbReference type="Gene3D" id="1.10.220.20">
    <property type="match status" value="1"/>
</dbReference>
<proteinExistence type="predicted"/>
<keyword evidence="6" id="KW-0472">Membrane</keyword>
<dbReference type="InterPro" id="IPR032691">
    <property type="entry name" value="Mon2/Sec7/BIG1-like_HUS"/>
</dbReference>
<dbReference type="Pfam" id="PF09324">
    <property type="entry name" value="Sec7-like_HDS"/>
    <property type="match status" value="1"/>
</dbReference>
<dbReference type="InterPro" id="IPR016024">
    <property type="entry name" value="ARM-type_fold"/>
</dbReference>
<feature type="compositionally biased region" description="Polar residues" evidence="7">
    <location>
        <begin position="1918"/>
        <end position="1927"/>
    </location>
</feature>
<feature type="compositionally biased region" description="Low complexity" evidence="7">
    <location>
        <begin position="1760"/>
        <end position="1787"/>
    </location>
</feature>
<feature type="compositionally biased region" description="Low complexity" evidence="7">
    <location>
        <begin position="1833"/>
        <end position="1845"/>
    </location>
</feature>
<dbReference type="InterPro" id="IPR046455">
    <property type="entry name" value="Sec7/BIG1-like_C"/>
</dbReference>
<feature type="compositionally biased region" description="Low complexity" evidence="7">
    <location>
        <begin position="681"/>
        <end position="696"/>
    </location>
</feature>
<feature type="region of interest" description="Disordered" evidence="7">
    <location>
        <begin position="1110"/>
        <end position="1160"/>
    </location>
</feature>
<dbReference type="Pfam" id="PF12783">
    <property type="entry name" value="Sec7-like_HUS"/>
    <property type="match status" value="1"/>
</dbReference>
<gene>
    <name evidence="9" type="ORF">CVIRNUC_010906</name>
</gene>
<dbReference type="InterPro" id="IPR000904">
    <property type="entry name" value="Sec7_dom"/>
</dbReference>
<feature type="domain" description="SEC7" evidence="8">
    <location>
        <begin position="706"/>
        <end position="898"/>
    </location>
</feature>
<dbReference type="SMART" id="SM00222">
    <property type="entry name" value="Sec7"/>
    <property type="match status" value="1"/>
</dbReference>
<evidence type="ECO:0000256" key="4">
    <source>
        <dbReference type="ARBA" id="ARBA00022490"/>
    </source>
</evidence>
<dbReference type="GO" id="GO:0032012">
    <property type="term" value="P:regulation of ARF protein signal transduction"/>
    <property type="evidence" value="ECO:0007669"/>
    <property type="project" value="InterPro"/>
</dbReference>
<dbReference type="Gene3D" id="1.10.1000.11">
    <property type="entry name" value="Arf Nucleotide-binding Site Opener,domain 2"/>
    <property type="match status" value="1"/>
</dbReference>
<dbReference type="Pfam" id="PF01369">
    <property type="entry name" value="Sec7"/>
    <property type="match status" value="1"/>
</dbReference>
<feature type="compositionally biased region" description="Basic and acidic residues" evidence="7">
    <location>
        <begin position="1195"/>
        <end position="1208"/>
    </location>
</feature>
<keyword evidence="5" id="KW-0653">Protein transport</keyword>
<dbReference type="PANTHER" id="PTHR10663">
    <property type="entry name" value="GUANYL-NUCLEOTIDE EXCHANGE FACTOR"/>
    <property type="match status" value="1"/>
</dbReference>
<organism evidence="9 10">
    <name type="scientific">Coccomyxa viridis</name>
    <dbReference type="NCBI Taxonomy" id="1274662"/>
    <lineage>
        <taxon>Eukaryota</taxon>
        <taxon>Viridiplantae</taxon>
        <taxon>Chlorophyta</taxon>
        <taxon>core chlorophytes</taxon>
        <taxon>Trebouxiophyceae</taxon>
        <taxon>Trebouxiophyceae incertae sedis</taxon>
        <taxon>Coccomyxaceae</taxon>
        <taxon>Coccomyxa</taxon>
    </lineage>
</organism>
<dbReference type="GO" id="GO:0015031">
    <property type="term" value="P:protein transport"/>
    <property type="evidence" value="ECO:0007669"/>
    <property type="project" value="UniProtKB-KW"/>
</dbReference>
<dbReference type="PROSITE" id="PS50190">
    <property type="entry name" value="SEC7"/>
    <property type="match status" value="1"/>
</dbReference>
<dbReference type="EMBL" id="CAUYUE010000017">
    <property type="protein sequence ID" value="CAK0787684.1"/>
    <property type="molecule type" value="Genomic_DNA"/>
</dbReference>
<dbReference type="Pfam" id="PF16213">
    <property type="entry name" value="DCB"/>
    <property type="match status" value="1"/>
</dbReference>
<evidence type="ECO:0000256" key="5">
    <source>
        <dbReference type="ARBA" id="ARBA00022927"/>
    </source>
</evidence>
<evidence type="ECO:0000256" key="1">
    <source>
        <dbReference type="ARBA" id="ARBA00004370"/>
    </source>
</evidence>
<reference evidence="9 10" key="1">
    <citation type="submission" date="2023-10" db="EMBL/GenBank/DDBJ databases">
        <authorList>
            <person name="Maclean D."/>
            <person name="Macfadyen A."/>
        </authorList>
    </citation>
    <scope>NUCLEOTIDE SEQUENCE [LARGE SCALE GENOMIC DNA]</scope>
</reference>
<dbReference type="SUPFAM" id="SSF48425">
    <property type="entry name" value="Sec7 domain"/>
    <property type="match status" value="1"/>
</dbReference>
<feature type="region of interest" description="Disordered" evidence="7">
    <location>
        <begin position="229"/>
        <end position="322"/>
    </location>
</feature>
<dbReference type="GO" id="GO:0016020">
    <property type="term" value="C:membrane"/>
    <property type="evidence" value="ECO:0007669"/>
    <property type="project" value="UniProtKB-SubCell"/>
</dbReference>
<feature type="compositionally biased region" description="Low complexity" evidence="7">
    <location>
        <begin position="1126"/>
        <end position="1149"/>
    </location>
</feature>
<comment type="subcellular location">
    <subcellularLocation>
        <location evidence="2">Cytoplasm</location>
        <location evidence="2">Cytosol</location>
    </subcellularLocation>
    <subcellularLocation>
        <location evidence="1">Membrane</location>
    </subcellularLocation>
</comment>
<feature type="region of interest" description="Disordered" evidence="7">
    <location>
        <begin position="344"/>
        <end position="368"/>
    </location>
</feature>
<evidence type="ECO:0000256" key="3">
    <source>
        <dbReference type="ARBA" id="ARBA00022448"/>
    </source>
</evidence>
<dbReference type="Pfam" id="PF20252">
    <property type="entry name" value="BIG2_C"/>
    <property type="match status" value="1"/>
</dbReference>
<dbReference type="GO" id="GO:0005829">
    <property type="term" value="C:cytosol"/>
    <property type="evidence" value="ECO:0007669"/>
    <property type="project" value="UniProtKB-SubCell"/>
</dbReference>
<comment type="caution">
    <text evidence="9">The sequence shown here is derived from an EMBL/GenBank/DDBJ whole genome shotgun (WGS) entry which is preliminary data.</text>
</comment>
<dbReference type="GO" id="GO:0005802">
    <property type="term" value="C:trans-Golgi network"/>
    <property type="evidence" value="ECO:0007669"/>
    <property type="project" value="TreeGrafter"/>
</dbReference>
<feature type="region of interest" description="Disordered" evidence="7">
    <location>
        <begin position="1178"/>
        <end position="1229"/>
    </location>
</feature>
<keyword evidence="3" id="KW-0813">Transport</keyword>